<dbReference type="AlphaFoldDB" id="A0A242N546"/>
<comment type="subcellular location">
    <subcellularLocation>
        <location evidence="1">Cell membrane</location>
        <topology evidence="1">Multi-pass membrane protein</topology>
    </subcellularLocation>
</comment>
<dbReference type="EMBL" id="NBTZ01000026">
    <property type="protein sequence ID" value="OTP78286.1"/>
    <property type="molecule type" value="Genomic_DNA"/>
</dbReference>
<keyword evidence="4 6" id="KW-1133">Transmembrane helix</keyword>
<evidence type="ECO:0000256" key="6">
    <source>
        <dbReference type="SAM" id="Phobius"/>
    </source>
</evidence>
<dbReference type="PANTHER" id="PTHR30086:SF20">
    <property type="entry name" value="ARGININE EXPORTER PROTEIN ARGO-RELATED"/>
    <property type="match status" value="1"/>
</dbReference>
<evidence type="ECO:0000256" key="3">
    <source>
        <dbReference type="ARBA" id="ARBA00022692"/>
    </source>
</evidence>
<evidence type="ECO:0000256" key="1">
    <source>
        <dbReference type="ARBA" id="ARBA00004651"/>
    </source>
</evidence>
<dbReference type="Pfam" id="PF01810">
    <property type="entry name" value="LysE"/>
    <property type="match status" value="1"/>
</dbReference>
<feature type="transmembrane region" description="Helical" evidence="6">
    <location>
        <begin position="144"/>
        <end position="170"/>
    </location>
</feature>
<evidence type="ECO:0000256" key="4">
    <source>
        <dbReference type="ARBA" id="ARBA00022989"/>
    </source>
</evidence>
<dbReference type="Proteomes" id="UP000195221">
    <property type="component" value="Unassembled WGS sequence"/>
</dbReference>
<dbReference type="GO" id="GO:0033228">
    <property type="term" value="P:cysteine export across plasma membrane"/>
    <property type="evidence" value="ECO:0007669"/>
    <property type="project" value="TreeGrafter"/>
</dbReference>
<dbReference type="GO" id="GO:0005886">
    <property type="term" value="C:plasma membrane"/>
    <property type="evidence" value="ECO:0007669"/>
    <property type="project" value="UniProtKB-SubCell"/>
</dbReference>
<organism evidence="7 8">
    <name type="scientific">Caballeronia sordidicola</name>
    <name type="common">Burkholderia sordidicola</name>
    <dbReference type="NCBI Taxonomy" id="196367"/>
    <lineage>
        <taxon>Bacteria</taxon>
        <taxon>Pseudomonadati</taxon>
        <taxon>Pseudomonadota</taxon>
        <taxon>Betaproteobacteria</taxon>
        <taxon>Burkholderiales</taxon>
        <taxon>Burkholderiaceae</taxon>
        <taxon>Caballeronia</taxon>
    </lineage>
</organism>
<sequence>MAMSAHSIAPLALFVTIATLSPGGATTLATASGARFGFIRSTPLLAGIAVGLGTLAAAAAAGLAGILLAAPSLQTGMKVIGSAYLLWLAVKIARSGPPAAGKGSAVPATFVGGACLLWLNPKGWAMALGAAASFAMLSDGPLHLAALLGGAFALAACVSLSIWCAAGVMFARLLKTPRQWRLLNGSMALLLAVSIIPMWR</sequence>
<evidence type="ECO:0000313" key="7">
    <source>
        <dbReference type="EMBL" id="OTP78286.1"/>
    </source>
</evidence>
<accession>A0A242N546</accession>
<evidence type="ECO:0000256" key="2">
    <source>
        <dbReference type="ARBA" id="ARBA00022475"/>
    </source>
</evidence>
<proteinExistence type="predicted"/>
<protein>
    <submittedName>
        <fullName evidence="7">Transporter, LysE family</fullName>
    </submittedName>
</protein>
<dbReference type="InterPro" id="IPR001123">
    <property type="entry name" value="LeuE-type"/>
</dbReference>
<gene>
    <name evidence="7" type="ORF">PAMC26577_06505</name>
</gene>
<comment type="caution">
    <text evidence="7">The sequence shown here is derived from an EMBL/GenBank/DDBJ whole genome shotgun (WGS) entry which is preliminary data.</text>
</comment>
<feature type="transmembrane region" description="Helical" evidence="6">
    <location>
        <begin position="182"/>
        <end position="199"/>
    </location>
</feature>
<keyword evidence="5 6" id="KW-0472">Membrane</keyword>
<evidence type="ECO:0000256" key="5">
    <source>
        <dbReference type="ARBA" id="ARBA00023136"/>
    </source>
</evidence>
<feature type="transmembrane region" description="Helical" evidence="6">
    <location>
        <begin position="45"/>
        <end position="70"/>
    </location>
</feature>
<dbReference type="GO" id="GO:0015171">
    <property type="term" value="F:amino acid transmembrane transporter activity"/>
    <property type="evidence" value="ECO:0007669"/>
    <property type="project" value="TreeGrafter"/>
</dbReference>
<evidence type="ECO:0000313" key="8">
    <source>
        <dbReference type="Proteomes" id="UP000195221"/>
    </source>
</evidence>
<keyword evidence="2" id="KW-1003">Cell membrane</keyword>
<reference evidence="7 8" key="1">
    <citation type="submission" date="2017-03" db="EMBL/GenBank/DDBJ databases">
        <title>Genome analysis of strain PAMC 26577.</title>
        <authorList>
            <person name="Oh H.-M."/>
            <person name="Yang J.-A."/>
        </authorList>
    </citation>
    <scope>NUCLEOTIDE SEQUENCE [LARGE SCALE GENOMIC DNA]</scope>
    <source>
        <strain evidence="7 8">PAMC 26577</strain>
    </source>
</reference>
<dbReference type="PANTHER" id="PTHR30086">
    <property type="entry name" value="ARGININE EXPORTER PROTEIN ARGO"/>
    <property type="match status" value="1"/>
</dbReference>
<keyword evidence="3 6" id="KW-0812">Transmembrane</keyword>
<name>A0A242N546_CABSO</name>